<proteinExistence type="predicted"/>
<comment type="caution">
    <text evidence="1">The sequence shown here is derived from an EMBL/GenBank/DDBJ whole genome shotgun (WGS) entry which is preliminary data.</text>
</comment>
<name>A0A7C5HXM8_9BACT</name>
<dbReference type="AlphaFoldDB" id="A0A7C5HXM8"/>
<dbReference type="InterPro" id="IPR050490">
    <property type="entry name" value="Bact_solute-bd_prot1"/>
</dbReference>
<sequence length="422" mass="47412">MKKALLVFLAICVTGIITFGTTIDFMMMSGSGARDFINEAVPLFEKETGIKVNVEFTSWGEGWTKLMAMVASGEGPDVTQVGTTWVGALQATGAFTDLTSLEKYFGGEENFLGGPWKTRGYDNRMYAVPWFADIRALVYRKDLMEKYDLPNPPKTWGDLLYSAIFLKEKGEMEYPVGLRGKGNGHYVGSFLWQNNTDIISEDGNEVLLDSEKAFESVKFWADMLGKYKVMSPGLADMGHNEICVSFFNGEVAFMYPGPWFVLKVDRKVSEDWLKSGKIGIALQPGKNENLRTGFVGGSDLMVSVESKKKEAALKWIKFLTRPEIQALLAEKMFVAPTVKAAYQEPFFHQEPYAQMWEDFKVVGDAGSHYPIHPAWGAMERFVPQIIVDIFSSNANGNLNDEKIHTLLKQYNRELQDALDSYK</sequence>
<reference evidence="1" key="1">
    <citation type="journal article" date="2020" name="mSystems">
        <title>Genome- and Community-Level Interaction Insights into Carbon Utilization and Element Cycling Functions of Hydrothermarchaeota in Hydrothermal Sediment.</title>
        <authorList>
            <person name="Zhou Z."/>
            <person name="Liu Y."/>
            <person name="Xu W."/>
            <person name="Pan J."/>
            <person name="Luo Z.H."/>
            <person name="Li M."/>
        </authorList>
    </citation>
    <scope>NUCLEOTIDE SEQUENCE [LARGE SCALE GENOMIC DNA]</scope>
    <source>
        <strain evidence="1">HyVt-80</strain>
    </source>
</reference>
<protein>
    <submittedName>
        <fullName evidence="1">Extracellular solute-binding protein</fullName>
    </submittedName>
</protein>
<dbReference type="SUPFAM" id="SSF53850">
    <property type="entry name" value="Periplasmic binding protein-like II"/>
    <property type="match status" value="1"/>
</dbReference>
<dbReference type="InterPro" id="IPR006059">
    <property type="entry name" value="SBP"/>
</dbReference>
<organism evidence="1">
    <name type="scientific">Kosmotoga arenicorallina</name>
    <dbReference type="NCBI Taxonomy" id="688066"/>
    <lineage>
        <taxon>Bacteria</taxon>
        <taxon>Thermotogati</taxon>
        <taxon>Thermotogota</taxon>
        <taxon>Thermotogae</taxon>
        <taxon>Kosmotogales</taxon>
        <taxon>Kosmotogaceae</taxon>
        <taxon>Kosmotoga</taxon>
    </lineage>
</organism>
<evidence type="ECO:0000313" key="1">
    <source>
        <dbReference type="EMBL" id="HHF08651.1"/>
    </source>
</evidence>
<dbReference type="EMBL" id="DRTH01000158">
    <property type="protein sequence ID" value="HHF08651.1"/>
    <property type="molecule type" value="Genomic_DNA"/>
</dbReference>
<dbReference type="PANTHER" id="PTHR43649:SF12">
    <property type="entry name" value="DIACETYLCHITOBIOSE BINDING PROTEIN DASA"/>
    <property type="match status" value="1"/>
</dbReference>
<dbReference type="Pfam" id="PF01547">
    <property type="entry name" value="SBP_bac_1"/>
    <property type="match status" value="1"/>
</dbReference>
<dbReference type="Gene3D" id="3.40.190.10">
    <property type="entry name" value="Periplasmic binding protein-like II"/>
    <property type="match status" value="2"/>
</dbReference>
<accession>A0A7C5HXM8</accession>
<gene>
    <name evidence="1" type="ORF">ENL26_02620</name>
</gene>
<dbReference type="PANTHER" id="PTHR43649">
    <property type="entry name" value="ARABINOSE-BINDING PROTEIN-RELATED"/>
    <property type="match status" value="1"/>
</dbReference>
<dbReference type="Proteomes" id="UP000886129">
    <property type="component" value="Unassembled WGS sequence"/>
</dbReference>